<dbReference type="Gene3D" id="1.20.1250.20">
    <property type="entry name" value="MFS general substrate transporter like domains"/>
    <property type="match status" value="1"/>
</dbReference>
<dbReference type="InterPro" id="IPR011701">
    <property type="entry name" value="MFS"/>
</dbReference>
<evidence type="ECO:0000256" key="6">
    <source>
        <dbReference type="ARBA" id="ARBA00023136"/>
    </source>
</evidence>
<dbReference type="EMBL" id="AP023354">
    <property type="protein sequence ID" value="BCJ27836.1"/>
    <property type="molecule type" value="Genomic_DNA"/>
</dbReference>
<keyword evidence="6 7" id="KW-0472">Membrane</keyword>
<dbReference type="GO" id="GO:0005886">
    <property type="term" value="C:plasma membrane"/>
    <property type="evidence" value="ECO:0007669"/>
    <property type="project" value="UniProtKB-SubCell"/>
</dbReference>
<keyword evidence="4 7" id="KW-0812">Transmembrane</keyword>
<feature type="domain" description="Major facilitator superfamily (MFS) profile" evidence="8">
    <location>
        <begin position="1"/>
        <end position="187"/>
    </location>
</feature>
<dbReference type="InterPro" id="IPR036259">
    <property type="entry name" value="MFS_trans_sf"/>
</dbReference>
<feature type="transmembrane region" description="Helical" evidence="7">
    <location>
        <begin position="100"/>
        <end position="122"/>
    </location>
</feature>
<accession>A0A810KZZ5</accession>
<dbReference type="SUPFAM" id="SSF103473">
    <property type="entry name" value="MFS general substrate transporter"/>
    <property type="match status" value="2"/>
</dbReference>
<dbReference type="InterPro" id="IPR020846">
    <property type="entry name" value="MFS_dom"/>
</dbReference>
<evidence type="ECO:0000313" key="9">
    <source>
        <dbReference type="EMBL" id="BCJ27836.1"/>
    </source>
</evidence>
<evidence type="ECO:0000313" key="10">
    <source>
        <dbReference type="Proteomes" id="UP000680750"/>
    </source>
</evidence>
<evidence type="ECO:0000256" key="4">
    <source>
        <dbReference type="ARBA" id="ARBA00022692"/>
    </source>
</evidence>
<dbReference type="PROSITE" id="PS50850">
    <property type="entry name" value="MFS"/>
    <property type="match status" value="2"/>
</dbReference>
<evidence type="ECO:0000259" key="8">
    <source>
        <dbReference type="PROSITE" id="PS50850"/>
    </source>
</evidence>
<feature type="transmembrane region" description="Helical" evidence="7">
    <location>
        <begin position="249"/>
        <end position="269"/>
    </location>
</feature>
<dbReference type="AlphaFoldDB" id="A0A810KZZ5"/>
<dbReference type="Pfam" id="PF07690">
    <property type="entry name" value="MFS_1"/>
    <property type="match status" value="1"/>
</dbReference>
<feature type="transmembrane region" description="Helical" evidence="7">
    <location>
        <begin position="44"/>
        <end position="64"/>
    </location>
</feature>
<reference evidence="9" key="1">
    <citation type="submission" date="2020-08" db="EMBL/GenBank/DDBJ databases">
        <title>Whole genome shotgun sequence of Actinocatenispora sera NBRC 101916.</title>
        <authorList>
            <person name="Komaki H."/>
            <person name="Tamura T."/>
        </authorList>
    </citation>
    <scope>NUCLEOTIDE SEQUENCE</scope>
    <source>
        <strain evidence="9">NBRC 101916</strain>
    </source>
</reference>
<keyword evidence="3" id="KW-1003">Cell membrane</keyword>
<feature type="transmembrane region" description="Helical" evidence="7">
    <location>
        <begin position="173"/>
        <end position="192"/>
    </location>
</feature>
<evidence type="ECO:0000256" key="3">
    <source>
        <dbReference type="ARBA" id="ARBA00022475"/>
    </source>
</evidence>
<evidence type="ECO:0000256" key="1">
    <source>
        <dbReference type="ARBA" id="ARBA00004651"/>
    </source>
</evidence>
<keyword evidence="5 7" id="KW-1133">Transmembrane helix</keyword>
<feature type="transmembrane region" description="Helical" evidence="7">
    <location>
        <begin position="369"/>
        <end position="390"/>
    </location>
</feature>
<comment type="subcellular location">
    <subcellularLocation>
        <location evidence="1">Cell membrane</location>
        <topology evidence="1">Multi-pass membrane protein</topology>
    </subcellularLocation>
</comment>
<dbReference type="InterPro" id="IPR001958">
    <property type="entry name" value="Tet-R_TetA/multi-R_MdtG-like"/>
</dbReference>
<keyword evidence="2" id="KW-0813">Transport</keyword>
<feature type="transmembrane region" description="Helical" evidence="7">
    <location>
        <begin position="143"/>
        <end position="161"/>
    </location>
</feature>
<dbReference type="KEGG" id="aser:Asera_19440"/>
<evidence type="ECO:0000256" key="2">
    <source>
        <dbReference type="ARBA" id="ARBA00022448"/>
    </source>
</evidence>
<dbReference type="GO" id="GO:0022857">
    <property type="term" value="F:transmembrane transporter activity"/>
    <property type="evidence" value="ECO:0007669"/>
    <property type="project" value="InterPro"/>
</dbReference>
<dbReference type="PANTHER" id="PTHR43266">
    <property type="entry name" value="MACROLIDE-EFFLUX PROTEIN"/>
    <property type="match status" value="1"/>
</dbReference>
<sequence>MSFTSSERRELAIVAGCTAVTFAGDFMADTSLVLTLQDNGAAGYAVAALLVAGVAPAVLLAPLAGRLVDRFRSRTLLVTVGAVQAVLCVALAYVRQPALIIGLMAVVAGGLAITGPALGAIVPRAIHRDRIPQAQAAVQTVRGIGILAGPAIAGILVGRFGQTIPLLIDATSFLAVMAAGLLLRTAHGGAPLRRDASTGRVRGGLSLVRADRLLTIALVLIAVGITAVSCDNVGEVYLVRETLHGSSSAYGLLSALWSAAAIAGGWLLGKRAPDDRGVVRLLLVLLGIFGLVMLGLASAPTVPWLIPVYVVGGLANGGLNLAIGVLLGRRVRPDERGRVGATFNGFINSGTLIGYAAGGGLLSLVSPRILFTGSGLLSLAVIGVLAVPVLRGLRRAPATITGDDAVPTAPLAEPAAS</sequence>
<protein>
    <recommendedName>
        <fullName evidence="8">Major facilitator superfamily (MFS) profile domain-containing protein</fullName>
    </recommendedName>
</protein>
<feature type="transmembrane region" description="Helical" evidence="7">
    <location>
        <begin position="76"/>
        <end position="94"/>
    </location>
</feature>
<dbReference type="PANTHER" id="PTHR43266:SF7">
    <property type="entry name" value="TRANSPORTER, PUTATIVE-RELATED"/>
    <property type="match status" value="1"/>
</dbReference>
<dbReference type="CDD" id="cd06173">
    <property type="entry name" value="MFS_MefA_like"/>
    <property type="match status" value="1"/>
</dbReference>
<feature type="transmembrane region" description="Helical" evidence="7">
    <location>
        <begin position="213"/>
        <end position="229"/>
    </location>
</feature>
<gene>
    <name evidence="9" type="ORF">Asera_19440</name>
</gene>
<evidence type="ECO:0000256" key="5">
    <source>
        <dbReference type="ARBA" id="ARBA00022989"/>
    </source>
</evidence>
<dbReference type="PRINTS" id="PR01035">
    <property type="entry name" value="TCRTETA"/>
</dbReference>
<proteinExistence type="predicted"/>
<feature type="transmembrane region" description="Helical" evidence="7">
    <location>
        <begin position="339"/>
        <end position="357"/>
    </location>
</feature>
<dbReference type="RefSeq" id="WP_051802313.1">
    <property type="nucleotide sequence ID" value="NZ_AP023354.1"/>
</dbReference>
<name>A0A810KZZ5_9ACTN</name>
<feature type="domain" description="Major facilitator superfamily (MFS) profile" evidence="8">
    <location>
        <begin position="210"/>
        <end position="417"/>
    </location>
</feature>
<organism evidence="9 10">
    <name type="scientific">Actinocatenispora sera</name>
    <dbReference type="NCBI Taxonomy" id="390989"/>
    <lineage>
        <taxon>Bacteria</taxon>
        <taxon>Bacillati</taxon>
        <taxon>Actinomycetota</taxon>
        <taxon>Actinomycetes</taxon>
        <taxon>Micromonosporales</taxon>
        <taxon>Micromonosporaceae</taxon>
        <taxon>Actinocatenispora</taxon>
    </lineage>
</organism>
<feature type="transmembrane region" description="Helical" evidence="7">
    <location>
        <begin position="281"/>
        <end position="300"/>
    </location>
</feature>
<dbReference type="Proteomes" id="UP000680750">
    <property type="component" value="Chromosome"/>
</dbReference>
<evidence type="ECO:0000256" key="7">
    <source>
        <dbReference type="SAM" id="Phobius"/>
    </source>
</evidence>
<keyword evidence="10" id="KW-1185">Reference proteome</keyword>
<feature type="transmembrane region" description="Helical" evidence="7">
    <location>
        <begin position="306"/>
        <end position="327"/>
    </location>
</feature>